<keyword evidence="3" id="KW-1185">Reference proteome</keyword>
<reference evidence="2 3" key="1">
    <citation type="journal article" date="2016" name="Mol. Biol. Evol.">
        <title>Comparative Genomics of Early-Diverging Mushroom-Forming Fungi Provides Insights into the Origins of Lignocellulose Decay Capabilities.</title>
        <authorList>
            <person name="Nagy L.G."/>
            <person name="Riley R."/>
            <person name="Tritt A."/>
            <person name="Adam C."/>
            <person name="Daum C."/>
            <person name="Floudas D."/>
            <person name="Sun H."/>
            <person name="Yadav J.S."/>
            <person name="Pangilinan J."/>
            <person name="Larsson K.H."/>
            <person name="Matsuura K."/>
            <person name="Barry K."/>
            <person name="Labutti K."/>
            <person name="Kuo R."/>
            <person name="Ohm R.A."/>
            <person name="Bhattacharya S.S."/>
            <person name="Shirouzu T."/>
            <person name="Yoshinaga Y."/>
            <person name="Martin F.M."/>
            <person name="Grigoriev I.V."/>
            <person name="Hibbett D.S."/>
        </authorList>
    </citation>
    <scope>NUCLEOTIDE SEQUENCE [LARGE SCALE GENOMIC DNA]</scope>
    <source>
        <strain evidence="2 3">CBS 109695</strain>
    </source>
</reference>
<evidence type="ECO:0000313" key="2">
    <source>
        <dbReference type="EMBL" id="KZP20806.1"/>
    </source>
</evidence>
<feature type="compositionally biased region" description="Polar residues" evidence="1">
    <location>
        <begin position="231"/>
        <end position="240"/>
    </location>
</feature>
<sequence length="260" mass="27980">MGPRHNECELFPINVTSLKQRNGNAHTRVDHGHGQPSMVFLPAPARSDAAYTELDALDAEGAQVKQDQHACLHEGGQQNNARAVRPFPPIPISIPLVFLYPFPSLLPPTAPSPVLQPPSPSRTSRVATAGWHPTRYTSGCSSMGSEEGVAAQCAWRGGDTPVRYSMSCWSCALAGEAAPMSRPDTSHSSGCLLFRSGLPFRRPLSRVRVVVRRQGLGDVRGEAGGAKKSPSGVSRPSTPTMRRGAWQPVMIWNVRTSGAR</sequence>
<protein>
    <submittedName>
        <fullName evidence="2">Uncharacterized protein</fullName>
    </submittedName>
</protein>
<dbReference type="EMBL" id="KV417552">
    <property type="protein sequence ID" value="KZP20806.1"/>
    <property type="molecule type" value="Genomic_DNA"/>
</dbReference>
<feature type="region of interest" description="Disordered" evidence="1">
    <location>
        <begin position="219"/>
        <end position="241"/>
    </location>
</feature>
<proteinExistence type="predicted"/>
<name>A0A166JFI1_9AGAM</name>
<evidence type="ECO:0000313" key="3">
    <source>
        <dbReference type="Proteomes" id="UP000076532"/>
    </source>
</evidence>
<evidence type="ECO:0000256" key="1">
    <source>
        <dbReference type="SAM" id="MobiDB-lite"/>
    </source>
</evidence>
<accession>A0A166JFI1</accession>
<gene>
    <name evidence="2" type="ORF">FIBSPDRAFT_1044599</name>
</gene>
<dbReference type="AlphaFoldDB" id="A0A166JFI1"/>
<dbReference type="Proteomes" id="UP000076532">
    <property type="component" value="Unassembled WGS sequence"/>
</dbReference>
<organism evidence="2 3">
    <name type="scientific">Athelia psychrophila</name>
    <dbReference type="NCBI Taxonomy" id="1759441"/>
    <lineage>
        <taxon>Eukaryota</taxon>
        <taxon>Fungi</taxon>
        <taxon>Dikarya</taxon>
        <taxon>Basidiomycota</taxon>
        <taxon>Agaricomycotina</taxon>
        <taxon>Agaricomycetes</taxon>
        <taxon>Agaricomycetidae</taxon>
        <taxon>Atheliales</taxon>
        <taxon>Atheliaceae</taxon>
        <taxon>Athelia</taxon>
    </lineage>
</organism>